<dbReference type="PANTHER" id="PTHR11328">
    <property type="entry name" value="MAJOR FACILITATOR SUPERFAMILY DOMAIN-CONTAINING PROTEIN"/>
    <property type="match status" value="1"/>
</dbReference>
<keyword evidence="2" id="KW-0472">Membrane</keyword>
<feature type="region of interest" description="Disordered" evidence="1">
    <location>
        <begin position="1"/>
        <end position="21"/>
    </location>
</feature>
<feature type="transmembrane region" description="Helical" evidence="2">
    <location>
        <begin position="32"/>
        <end position="53"/>
    </location>
</feature>
<sequence length="467" mass="49948">MTATPVPDAPLPDESGAELTPDTTVSQRWRYAIMNFGLTIPAQTTSFLLLYYVDHLKLNPAWAATAMTFFALYNAANNPLIGFLSDRTRSRWGRRIPYVRFGALPSLLLFGLLFSAPFSGTDQPVALLVYFVVMLVLWEGFATAVGTGYLALLPEMFRTYRERTDVAWRMNAVQIFGLLVGLALPPLLAGMIGWTAMAWVFAALSAAAIFAGLGGLFERPGSSDRELGFFTALRATFTHRAFLIVVAALTMRFFATGTLAAGMGFYVRYSLGIEGGAATTILLAGAFVTAGLALYPWRTFIAPRLGPRGTLMLAFALTAASLIPLALVNSLVGAAITTVLFGAALAGLILMGDVILADVIDDDELRSGQRREGMYYGMAGFITTLSSALTSQTFGAVTRASGYDPTLTVQPDAVADGFRFFMTVPPIAGALLALAILSFYPLHGARLSAMRDALASRRTGQAAASQS</sequence>
<feature type="transmembrane region" description="Helical" evidence="2">
    <location>
        <begin position="59"/>
        <end position="76"/>
    </location>
</feature>
<feature type="transmembrane region" description="Helical" evidence="2">
    <location>
        <begin position="417"/>
        <end position="442"/>
    </location>
</feature>
<gene>
    <name evidence="3" type="ORF">GCM10008956_18260</name>
</gene>
<dbReference type="InterPro" id="IPR039672">
    <property type="entry name" value="MFS_2"/>
</dbReference>
<feature type="transmembrane region" description="Helical" evidence="2">
    <location>
        <begin position="237"/>
        <end position="255"/>
    </location>
</feature>
<keyword evidence="4" id="KW-1185">Reference proteome</keyword>
<comment type="caution">
    <text evidence="3">The sequence shown here is derived from an EMBL/GenBank/DDBJ whole genome shotgun (WGS) entry which is preliminary data.</text>
</comment>
<dbReference type="Pfam" id="PF13347">
    <property type="entry name" value="MFS_2"/>
    <property type="match status" value="1"/>
</dbReference>
<feature type="transmembrane region" description="Helical" evidence="2">
    <location>
        <begin position="97"/>
        <end position="116"/>
    </location>
</feature>
<dbReference type="GO" id="GO:0008643">
    <property type="term" value="P:carbohydrate transport"/>
    <property type="evidence" value="ECO:0007669"/>
    <property type="project" value="InterPro"/>
</dbReference>
<dbReference type="PANTHER" id="PTHR11328:SF24">
    <property type="entry name" value="MAJOR FACILITATOR SUPERFAMILY (MFS) PROFILE DOMAIN-CONTAINING PROTEIN"/>
    <property type="match status" value="1"/>
</dbReference>
<feature type="transmembrane region" description="Helical" evidence="2">
    <location>
        <begin position="334"/>
        <end position="356"/>
    </location>
</feature>
<dbReference type="RefSeq" id="WP_229781148.1">
    <property type="nucleotide sequence ID" value="NZ_BMQG01000005.1"/>
</dbReference>
<feature type="transmembrane region" description="Helical" evidence="2">
    <location>
        <begin position="198"/>
        <end position="217"/>
    </location>
</feature>
<protein>
    <submittedName>
        <fullName evidence="3">Sugar transporter</fullName>
    </submittedName>
</protein>
<name>A0A8H9GNZ9_9DEIO</name>
<dbReference type="SUPFAM" id="SSF103473">
    <property type="entry name" value="MFS general substrate transporter"/>
    <property type="match status" value="1"/>
</dbReference>
<dbReference type="GO" id="GO:0015293">
    <property type="term" value="F:symporter activity"/>
    <property type="evidence" value="ECO:0007669"/>
    <property type="project" value="InterPro"/>
</dbReference>
<dbReference type="EMBL" id="BMQG01000005">
    <property type="protein sequence ID" value="GGM42209.1"/>
    <property type="molecule type" value="Genomic_DNA"/>
</dbReference>
<dbReference type="GO" id="GO:0005886">
    <property type="term" value="C:plasma membrane"/>
    <property type="evidence" value="ECO:0007669"/>
    <property type="project" value="TreeGrafter"/>
</dbReference>
<evidence type="ECO:0000256" key="2">
    <source>
        <dbReference type="SAM" id="Phobius"/>
    </source>
</evidence>
<dbReference type="Proteomes" id="UP000600547">
    <property type="component" value="Unassembled WGS sequence"/>
</dbReference>
<feature type="transmembrane region" description="Helical" evidence="2">
    <location>
        <begin position="173"/>
        <end position="192"/>
    </location>
</feature>
<feature type="transmembrane region" description="Helical" evidence="2">
    <location>
        <begin position="309"/>
        <end position="328"/>
    </location>
</feature>
<feature type="transmembrane region" description="Helical" evidence="2">
    <location>
        <begin position="376"/>
        <end position="397"/>
    </location>
</feature>
<keyword evidence="2" id="KW-1133">Transmembrane helix</keyword>
<feature type="transmembrane region" description="Helical" evidence="2">
    <location>
        <begin position="128"/>
        <end position="152"/>
    </location>
</feature>
<keyword evidence="2" id="KW-0812">Transmembrane</keyword>
<evidence type="ECO:0000256" key="1">
    <source>
        <dbReference type="SAM" id="MobiDB-lite"/>
    </source>
</evidence>
<proteinExistence type="predicted"/>
<evidence type="ECO:0000313" key="3">
    <source>
        <dbReference type="EMBL" id="GGM42209.1"/>
    </source>
</evidence>
<evidence type="ECO:0000313" key="4">
    <source>
        <dbReference type="Proteomes" id="UP000600547"/>
    </source>
</evidence>
<organism evidence="3 4">
    <name type="scientific">Deinococcus arenae</name>
    <dbReference type="NCBI Taxonomy" id="1452751"/>
    <lineage>
        <taxon>Bacteria</taxon>
        <taxon>Thermotogati</taxon>
        <taxon>Deinococcota</taxon>
        <taxon>Deinococci</taxon>
        <taxon>Deinococcales</taxon>
        <taxon>Deinococcaceae</taxon>
        <taxon>Deinococcus</taxon>
    </lineage>
</organism>
<keyword evidence="3" id="KW-0762">Sugar transport</keyword>
<dbReference type="InterPro" id="IPR036259">
    <property type="entry name" value="MFS_trans_sf"/>
</dbReference>
<feature type="transmembrane region" description="Helical" evidence="2">
    <location>
        <begin position="275"/>
        <end position="297"/>
    </location>
</feature>
<dbReference type="Gene3D" id="1.20.1250.20">
    <property type="entry name" value="MFS general substrate transporter like domains"/>
    <property type="match status" value="2"/>
</dbReference>
<dbReference type="AlphaFoldDB" id="A0A8H9GNZ9"/>
<keyword evidence="3" id="KW-0813">Transport</keyword>
<reference evidence="4" key="1">
    <citation type="journal article" date="2019" name="Int. J. Syst. Evol. Microbiol.">
        <title>The Global Catalogue of Microorganisms (GCM) 10K type strain sequencing project: providing services to taxonomists for standard genome sequencing and annotation.</title>
        <authorList>
            <consortium name="The Broad Institute Genomics Platform"/>
            <consortium name="The Broad Institute Genome Sequencing Center for Infectious Disease"/>
            <person name="Wu L."/>
            <person name="Ma J."/>
        </authorList>
    </citation>
    <scope>NUCLEOTIDE SEQUENCE [LARGE SCALE GENOMIC DNA]</scope>
    <source>
        <strain evidence="4">JCM 31047</strain>
    </source>
</reference>
<accession>A0A8H9GNZ9</accession>